<keyword evidence="8" id="KW-1185">Reference proteome</keyword>
<evidence type="ECO:0000313" key="8">
    <source>
        <dbReference type="Proteomes" id="UP000006281"/>
    </source>
</evidence>
<dbReference type="InterPro" id="IPR005158">
    <property type="entry name" value="BTAD"/>
</dbReference>
<comment type="similarity">
    <text evidence="1">Belongs to the AfsR/DnrI/RedD regulatory family.</text>
</comment>
<dbReference type="Gene3D" id="3.40.50.300">
    <property type="entry name" value="P-loop containing nucleotide triphosphate hydrolases"/>
    <property type="match status" value="1"/>
</dbReference>
<evidence type="ECO:0000256" key="4">
    <source>
        <dbReference type="ARBA" id="ARBA00023163"/>
    </source>
</evidence>
<dbReference type="GO" id="GO:0043531">
    <property type="term" value="F:ADP binding"/>
    <property type="evidence" value="ECO:0007669"/>
    <property type="project" value="InterPro"/>
</dbReference>
<dbReference type="GO" id="GO:0003677">
    <property type="term" value="F:DNA binding"/>
    <property type="evidence" value="ECO:0007669"/>
    <property type="project" value="UniProtKB-UniRule"/>
</dbReference>
<dbReference type="Proteomes" id="UP000006281">
    <property type="component" value="Chromosome"/>
</dbReference>
<dbReference type="RefSeq" id="WP_015100822.1">
    <property type="nucleotide sequence ID" value="NC_019673.1"/>
</dbReference>
<dbReference type="Gene3D" id="1.25.40.10">
    <property type="entry name" value="Tetratricopeptide repeat domain"/>
    <property type="match status" value="3"/>
</dbReference>
<dbReference type="InterPro" id="IPR019734">
    <property type="entry name" value="TPR_rpt"/>
</dbReference>
<dbReference type="PANTHER" id="PTHR35807:SF1">
    <property type="entry name" value="TRANSCRIPTIONAL REGULATOR REDD"/>
    <property type="match status" value="1"/>
</dbReference>
<feature type="DNA-binding region" description="OmpR/PhoB-type" evidence="5">
    <location>
        <begin position="1"/>
        <end position="92"/>
    </location>
</feature>
<dbReference type="InterPro" id="IPR051677">
    <property type="entry name" value="AfsR-DnrI-RedD_regulator"/>
</dbReference>
<dbReference type="HOGENOM" id="CLU_004665_2_0_11"/>
<proteinExistence type="inferred from homology"/>
<evidence type="ECO:0000313" key="7">
    <source>
        <dbReference type="EMBL" id="CCH30710.1"/>
    </source>
</evidence>
<dbReference type="GO" id="GO:0006355">
    <property type="term" value="P:regulation of DNA-templated transcription"/>
    <property type="evidence" value="ECO:0007669"/>
    <property type="project" value="InterPro"/>
</dbReference>
<evidence type="ECO:0000256" key="3">
    <source>
        <dbReference type="ARBA" id="ARBA00023125"/>
    </source>
</evidence>
<dbReference type="GO" id="GO:0000160">
    <property type="term" value="P:phosphorelay signal transduction system"/>
    <property type="evidence" value="ECO:0007669"/>
    <property type="project" value="InterPro"/>
</dbReference>
<dbReference type="InterPro" id="IPR011990">
    <property type="entry name" value="TPR-like_helical_dom_sf"/>
</dbReference>
<dbReference type="OrthoDB" id="3275754at2"/>
<gene>
    <name evidence="7" type="ordered locus">BN6_34120</name>
</gene>
<dbReference type="SMART" id="SM00862">
    <property type="entry name" value="Trans_reg_C"/>
    <property type="match status" value="1"/>
</dbReference>
<dbReference type="EMBL" id="HE804045">
    <property type="protein sequence ID" value="CCH30710.1"/>
    <property type="molecule type" value="Genomic_DNA"/>
</dbReference>
<dbReference type="InterPro" id="IPR036388">
    <property type="entry name" value="WH-like_DNA-bd_sf"/>
</dbReference>
<keyword evidence="4" id="KW-0804">Transcription</keyword>
<feature type="domain" description="OmpR/PhoB-type" evidence="6">
    <location>
        <begin position="1"/>
        <end position="92"/>
    </location>
</feature>
<keyword evidence="3 5" id="KW-0238">DNA-binding</keyword>
<dbReference type="PRINTS" id="PR00364">
    <property type="entry name" value="DISEASERSIST"/>
</dbReference>
<dbReference type="CDD" id="cd15831">
    <property type="entry name" value="BTAD"/>
    <property type="match status" value="1"/>
</dbReference>
<dbReference type="Gene3D" id="1.10.10.10">
    <property type="entry name" value="Winged helix-like DNA-binding domain superfamily/Winged helix DNA-binding domain"/>
    <property type="match status" value="1"/>
</dbReference>
<dbReference type="PANTHER" id="PTHR35807">
    <property type="entry name" value="TRANSCRIPTIONAL REGULATOR REDD-RELATED"/>
    <property type="match status" value="1"/>
</dbReference>
<dbReference type="SUPFAM" id="SSF48452">
    <property type="entry name" value="TPR-like"/>
    <property type="match status" value="2"/>
</dbReference>
<evidence type="ECO:0000256" key="2">
    <source>
        <dbReference type="ARBA" id="ARBA00023015"/>
    </source>
</evidence>
<dbReference type="eggNOG" id="COG3903">
    <property type="taxonomic scope" value="Bacteria"/>
</dbReference>
<dbReference type="SUPFAM" id="SSF46894">
    <property type="entry name" value="C-terminal effector domain of the bipartite response regulators"/>
    <property type="match status" value="1"/>
</dbReference>
<dbReference type="PATRIC" id="fig|1179773.3.peg.3415"/>
<evidence type="ECO:0000256" key="1">
    <source>
        <dbReference type="ARBA" id="ARBA00005820"/>
    </source>
</evidence>
<protein>
    <submittedName>
        <fullName evidence="7">Transcriptional regulator, SARP family</fullName>
    </submittedName>
</protein>
<evidence type="ECO:0000256" key="5">
    <source>
        <dbReference type="PROSITE-ProRule" id="PRU01091"/>
    </source>
</evidence>
<dbReference type="KEGG" id="sesp:BN6_34120"/>
<dbReference type="PROSITE" id="PS51755">
    <property type="entry name" value="OMPR_PHOB"/>
    <property type="match status" value="1"/>
</dbReference>
<dbReference type="SUPFAM" id="SSF52540">
    <property type="entry name" value="P-loop containing nucleoside triphosphate hydrolases"/>
    <property type="match status" value="1"/>
</dbReference>
<dbReference type="Pfam" id="PF13374">
    <property type="entry name" value="TPR_10"/>
    <property type="match status" value="2"/>
</dbReference>
<sequence>MSMEFSLLGEVSARAGGKTVDLGPARQRCVLAALAVDVNRVLTVAELIGRVWGADPPGRARATLSSYVSRLRQVLGEGTPILLRSGGYLLAAAPDAVDLHRFRELRGLARSADDRSAERLLTEALGWWRGAALTGLDSDWANEERERLARERLDAEADRVDARLRLGQGEQLVAELAARVAEHPRDERVAAQYLLALYRAGRTADALEHYRRVHTLLVDRLGADPGPALRLLHRRILNADPALDPAPRADQVVVPRQLPAAPGSFVGRRAELDRLDGPDAVVSAIAGAGGIGKTWLALHWAHRNLDRFPDGQLFVDLRGYSADRAPLEPAAAVRGFLDALGVERDAVPADPDAAVGLYRSLVADRRMLVVLDNARDVRQVTPLIPGGSRCTVVITSRNALTGLVATSGTLPVPLDLLAPDEARELLVRQVGAARIDAEPAAVEELLRPCAGLPLALGIVAARAATSPDLPLRALADELRDEVNRLDAFDTGDPALSLRALFDASYQALDPDAARLFRLLGLAPGPDLGPAAAASLAGLPVARTRVLLSTLESANLVVRQRRYRMHDLVRLYAADRAGVEEEAVRRLVDHYAHAAFAAERLLYPARFLIDLGPMASGCVAVSHTDEAAAWEWFQEEYRCLPAVQRLAVDAGLHERAWQLAWTLETFHQRQGLHRDMLDTWEIALTAARRLADADVQVLAHRRLGYAHMWLEEHDAAVRHLHQALGLADRPGAEVPRAHTHYSLAQAWTQQGSHSRALRHATTALDLYRDHGEPLDVAEGLNIVGWLETRMGYYEPAREHCEQALALYREHHDEEGESAALDSLGHTAHEAGWYAESVRYYQEALALCRRLGRTLAEAEILDRAAHAHAALGSLDDARLMWERALELYRRHRRAEDADRVEATLFSRN</sequence>
<dbReference type="SMART" id="SM01043">
    <property type="entry name" value="BTAD"/>
    <property type="match status" value="1"/>
</dbReference>
<dbReference type="InterPro" id="IPR001867">
    <property type="entry name" value="OmpR/PhoB-type_DNA-bd"/>
</dbReference>
<dbReference type="STRING" id="1179773.BN6_34120"/>
<dbReference type="SMART" id="SM00028">
    <property type="entry name" value="TPR"/>
    <property type="match status" value="5"/>
</dbReference>
<dbReference type="Pfam" id="PF00486">
    <property type="entry name" value="Trans_reg_C"/>
    <property type="match status" value="1"/>
</dbReference>
<dbReference type="AlphaFoldDB" id="K0JSM6"/>
<dbReference type="InterPro" id="IPR027417">
    <property type="entry name" value="P-loop_NTPase"/>
</dbReference>
<dbReference type="BioCyc" id="SESP1179773:BN6_RS16520-MONOMER"/>
<dbReference type="InterPro" id="IPR016032">
    <property type="entry name" value="Sig_transdc_resp-reg_C-effctor"/>
</dbReference>
<organism evidence="7 8">
    <name type="scientific">Saccharothrix espanaensis (strain ATCC 51144 / DSM 44229 / JCM 9112 / NBRC 15066 / NRRL 15764)</name>
    <dbReference type="NCBI Taxonomy" id="1179773"/>
    <lineage>
        <taxon>Bacteria</taxon>
        <taxon>Bacillati</taxon>
        <taxon>Actinomycetota</taxon>
        <taxon>Actinomycetes</taxon>
        <taxon>Pseudonocardiales</taxon>
        <taxon>Pseudonocardiaceae</taxon>
        <taxon>Saccharothrix</taxon>
    </lineage>
</organism>
<dbReference type="eggNOG" id="COG3629">
    <property type="taxonomic scope" value="Bacteria"/>
</dbReference>
<dbReference type="Pfam" id="PF03704">
    <property type="entry name" value="BTAD"/>
    <property type="match status" value="1"/>
</dbReference>
<accession>K0JSM6</accession>
<reference evidence="7 8" key="1">
    <citation type="journal article" date="2012" name="BMC Genomics">
        <title>Complete genome sequence of Saccharothrix espanaensis DSM 44229T and comparison to the other completely sequenced Pseudonocardiaceae.</title>
        <authorList>
            <person name="Strobel T."/>
            <person name="Al-Dilaimi A."/>
            <person name="Blom J."/>
            <person name="Gessner A."/>
            <person name="Kalinowski J."/>
            <person name="Luzhetska M."/>
            <person name="Puhler A."/>
            <person name="Szczepanowski R."/>
            <person name="Bechthold A."/>
            <person name="Ruckert C."/>
        </authorList>
    </citation>
    <scope>NUCLEOTIDE SEQUENCE [LARGE SCALE GENOMIC DNA]</scope>
    <source>
        <strain evidence="8">ATCC 51144 / DSM 44229 / JCM 9112 / NBRC 15066 / NRRL 15764</strain>
    </source>
</reference>
<name>K0JSM6_SACES</name>
<keyword evidence="2" id="KW-0805">Transcription regulation</keyword>
<evidence type="ECO:0000259" key="6">
    <source>
        <dbReference type="PROSITE" id="PS51755"/>
    </source>
</evidence>